<dbReference type="PIRSF" id="PIRSF036894">
    <property type="entry name" value="PMI_Firm_short"/>
    <property type="match status" value="1"/>
</dbReference>
<sequence length="339" mass="38343">MFYDKPIFFEQNRVYRVYTGGKLFAGFFGDNSEDSFYPEEWVASPVKAMNKNSSGPKEGVSKLLGEDLYFDDALKTYKQEMLGSRNDLGFLVKVLDSGIRLPVQAHPTKEFSRKYFHSEYGKAESWVILGLRENAKLYFGFQDGVTIEEFKAAVEKSEYDKEAMVGLIREVNVEKGDVLFIPAGAVHAIGYGCLILEVQEPTDFTIQPERWCGDVKLSDYEMYLGIDKETAFTCFDFEHKVQGKVKAQVIEKTEQFQYESLIGKQQTDCFRVNRINASGTISLKEPASVYVVTDGNGVLSGQDYERNLKKGDYFFLPYNAAGKFSLSGNPSIEVIECCK</sequence>
<dbReference type="GO" id="GO:0004476">
    <property type="term" value="F:mannose-6-phosphate isomerase activity"/>
    <property type="evidence" value="ECO:0007669"/>
    <property type="project" value="InterPro"/>
</dbReference>
<dbReference type="RefSeq" id="WP_249311677.1">
    <property type="nucleotide sequence ID" value="NZ_JACRSU010000002.1"/>
</dbReference>
<dbReference type="EMBL" id="JACRSU010000002">
    <property type="protein sequence ID" value="MBC8540494.1"/>
    <property type="molecule type" value="Genomic_DNA"/>
</dbReference>
<dbReference type="Pfam" id="PF21621">
    <property type="entry name" value="MPI_cupin_dom"/>
    <property type="match status" value="1"/>
</dbReference>
<gene>
    <name evidence="7" type="ORF">H8698_05835</name>
</gene>
<dbReference type="CDD" id="cd07010">
    <property type="entry name" value="cupin_PMI_type_I_N_bac"/>
    <property type="match status" value="1"/>
</dbReference>
<keyword evidence="1 5" id="KW-0479">Metal-binding</keyword>
<dbReference type="PANTHER" id="PTHR42742">
    <property type="entry name" value="TRANSCRIPTIONAL REPRESSOR MPRA"/>
    <property type="match status" value="1"/>
</dbReference>
<keyword evidence="8" id="KW-1185">Reference proteome</keyword>
<name>A0A926DNK4_9FIRM</name>
<proteinExistence type="predicted"/>
<dbReference type="GO" id="GO:0005975">
    <property type="term" value="P:carbohydrate metabolic process"/>
    <property type="evidence" value="ECO:0007669"/>
    <property type="project" value="InterPro"/>
</dbReference>
<dbReference type="InterPro" id="IPR051804">
    <property type="entry name" value="Carb_Metab_Reg_Kinase/Isom"/>
</dbReference>
<evidence type="ECO:0000256" key="2">
    <source>
        <dbReference type="ARBA" id="ARBA00022833"/>
    </source>
</evidence>
<dbReference type="InterPro" id="IPR014628">
    <property type="entry name" value="Man6P_isomerase_Firm_short"/>
</dbReference>
<keyword evidence="2 5" id="KW-0862">Zinc</keyword>
<dbReference type="AlphaFoldDB" id="A0A926DNK4"/>
<comment type="cofactor">
    <cofactor evidence="5">
        <name>Zn(2+)</name>
        <dbReference type="ChEBI" id="CHEBI:29105"/>
    </cofactor>
    <text evidence="5">Binds 1 zinc ion per subunit.</text>
</comment>
<evidence type="ECO:0000256" key="4">
    <source>
        <dbReference type="ARBA" id="ARBA00030762"/>
    </source>
</evidence>
<accession>A0A926DNK4</accession>
<dbReference type="GO" id="GO:0046872">
    <property type="term" value="F:metal ion binding"/>
    <property type="evidence" value="ECO:0007669"/>
    <property type="project" value="UniProtKB-KW"/>
</dbReference>
<feature type="binding site" evidence="5">
    <location>
        <position position="124"/>
    </location>
    <ligand>
        <name>Zn(2+)</name>
        <dbReference type="ChEBI" id="CHEBI:29105"/>
    </ligand>
</feature>
<feature type="domain" description="Mannose-6-phosphate isomerase cupin" evidence="6">
    <location>
        <begin position="267"/>
        <end position="332"/>
    </location>
</feature>
<dbReference type="SUPFAM" id="SSF51182">
    <property type="entry name" value="RmlC-like cupins"/>
    <property type="match status" value="1"/>
</dbReference>
<comment type="caution">
    <text evidence="7">The sequence shown here is derived from an EMBL/GenBank/DDBJ whole genome shotgun (WGS) entry which is preliminary data.</text>
</comment>
<keyword evidence="7" id="KW-0413">Isomerase</keyword>
<protein>
    <recommendedName>
        <fullName evidence="3">Phosphohexomutase</fullName>
    </recommendedName>
    <alternativeName>
        <fullName evidence="4">Phosphomannose isomerase</fullName>
    </alternativeName>
</protein>
<feature type="binding site" evidence="5">
    <location>
        <position position="106"/>
    </location>
    <ligand>
        <name>Zn(2+)</name>
        <dbReference type="ChEBI" id="CHEBI:29105"/>
    </ligand>
</feature>
<reference evidence="7" key="1">
    <citation type="submission" date="2020-08" db="EMBL/GenBank/DDBJ databases">
        <title>Genome public.</title>
        <authorList>
            <person name="Liu C."/>
            <person name="Sun Q."/>
        </authorList>
    </citation>
    <scope>NUCLEOTIDE SEQUENCE</scope>
    <source>
        <strain evidence="7">H8</strain>
    </source>
</reference>
<organism evidence="7 8">
    <name type="scientific">Congzhengia minquanensis</name>
    <dbReference type="NCBI Taxonomy" id="2763657"/>
    <lineage>
        <taxon>Bacteria</taxon>
        <taxon>Bacillati</taxon>
        <taxon>Bacillota</taxon>
        <taxon>Clostridia</taxon>
        <taxon>Eubacteriales</taxon>
        <taxon>Oscillospiraceae</taxon>
        <taxon>Congzhengia</taxon>
    </lineage>
</organism>
<feature type="binding site" evidence="5">
    <location>
        <position position="187"/>
    </location>
    <ligand>
        <name>Zn(2+)</name>
        <dbReference type="ChEBI" id="CHEBI:29105"/>
    </ligand>
</feature>
<evidence type="ECO:0000313" key="8">
    <source>
        <dbReference type="Proteomes" id="UP000611762"/>
    </source>
</evidence>
<evidence type="ECO:0000259" key="6">
    <source>
        <dbReference type="Pfam" id="PF21621"/>
    </source>
</evidence>
<dbReference type="PANTHER" id="PTHR42742:SF3">
    <property type="entry name" value="FRUCTOKINASE"/>
    <property type="match status" value="1"/>
</dbReference>
<dbReference type="InterPro" id="IPR011051">
    <property type="entry name" value="RmlC_Cupin_sf"/>
</dbReference>
<evidence type="ECO:0000256" key="5">
    <source>
        <dbReference type="PIRSR" id="PIRSR036894-1"/>
    </source>
</evidence>
<evidence type="ECO:0000256" key="1">
    <source>
        <dbReference type="ARBA" id="ARBA00022723"/>
    </source>
</evidence>
<evidence type="ECO:0000256" key="3">
    <source>
        <dbReference type="ARBA" id="ARBA00029741"/>
    </source>
</evidence>
<dbReference type="Proteomes" id="UP000611762">
    <property type="component" value="Unassembled WGS sequence"/>
</dbReference>
<dbReference type="Gene3D" id="2.60.120.10">
    <property type="entry name" value="Jelly Rolls"/>
    <property type="match status" value="2"/>
</dbReference>
<evidence type="ECO:0000313" key="7">
    <source>
        <dbReference type="EMBL" id="MBC8540494.1"/>
    </source>
</evidence>
<dbReference type="InterPro" id="IPR014710">
    <property type="entry name" value="RmlC-like_jellyroll"/>
</dbReference>
<dbReference type="InterPro" id="IPR049071">
    <property type="entry name" value="MPI_cupin_dom"/>
</dbReference>